<reference evidence="4" key="1">
    <citation type="submission" date="2023-07" db="EMBL/GenBank/DDBJ databases">
        <title>Sorghum-associated microbial communities from plants grown in Nebraska, USA.</title>
        <authorList>
            <person name="Schachtman D."/>
        </authorList>
    </citation>
    <scope>NUCLEOTIDE SEQUENCE</scope>
    <source>
        <strain evidence="4">DS3754</strain>
    </source>
</reference>
<keyword evidence="2" id="KW-1134">Transmembrane beta strand</keyword>
<organism evidence="4 5">
    <name type="scientific">Variovorax boronicumulans</name>
    <dbReference type="NCBI Taxonomy" id="436515"/>
    <lineage>
        <taxon>Bacteria</taxon>
        <taxon>Pseudomonadati</taxon>
        <taxon>Pseudomonadota</taxon>
        <taxon>Betaproteobacteria</taxon>
        <taxon>Burkholderiales</taxon>
        <taxon>Comamonadaceae</taxon>
        <taxon>Variovorax</taxon>
    </lineage>
</organism>
<dbReference type="Gene3D" id="2.20.200.10">
    <property type="entry name" value="Outer membrane efflux proteins (OEP)"/>
    <property type="match status" value="1"/>
</dbReference>
<dbReference type="InterPro" id="IPR010131">
    <property type="entry name" value="MdtP/NodT-like"/>
</dbReference>
<evidence type="ECO:0000256" key="2">
    <source>
        <dbReference type="RuleBase" id="RU362097"/>
    </source>
</evidence>
<dbReference type="EMBL" id="JAUSRD010000007">
    <property type="protein sequence ID" value="MDP9894124.1"/>
    <property type="molecule type" value="Genomic_DNA"/>
</dbReference>
<feature type="coiled-coil region" evidence="3">
    <location>
        <begin position="227"/>
        <end position="254"/>
    </location>
</feature>
<comment type="similarity">
    <text evidence="1 2">Belongs to the outer membrane factor (OMF) (TC 1.B.17) family.</text>
</comment>
<evidence type="ECO:0000313" key="5">
    <source>
        <dbReference type="Proteomes" id="UP001242045"/>
    </source>
</evidence>
<dbReference type="Pfam" id="PF02321">
    <property type="entry name" value="OEP"/>
    <property type="match status" value="2"/>
</dbReference>
<dbReference type="RefSeq" id="WP_307685350.1">
    <property type="nucleotide sequence ID" value="NZ_JAUSRD010000007.1"/>
</dbReference>
<dbReference type="InterPro" id="IPR003423">
    <property type="entry name" value="OMP_efflux"/>
</dbReference>
<dbReference type="AlphaFoldDB" id="A0AAW8D1N4"/>
<sequence length="494" mass="51453">MVLSHVHSPLRRALAPTAVALAALLLAGCAVGPDYVRPQMDVPVAYKESGPWKTATPQLIDASHPWWEAYGDTTLSALVVQANTANQNIRVAEAQYREAQAIAAAAHAGFFPTAGLDAGANRAQTNSTGVTKRATTDTLGLAASWEPDLWGAVRRSVEAGNANTEASADDLAGARLSIQTTLAQDYLQIRVIDLQRGLYASTTAAYAKALELTQHQYAAGTVLRSDVALAESQLKTAEAQAVDLEAQRSQLEHAVAVLTGQAPASFSLAPLASSAETTAASLSSTAALRVQLPVTPAGLPSELLERRPDIAGAERRVQAANANIGVAKAAYYPQIVLSASGGFSAGNLASLFNTPSRVWSLGAALAQTVFDGGLRRAHTDQAVAAYDASVAQYKQTVLGGFQQVEDNLATLRVLDRESALQAQAVQASQLAERLALSQYRAGTATYLSVVTAQQLSLTNQRTAAQVLGRQLAASVSLIAATGGGWTATDATSGN</sequence>
<feature type="chain" id="PRO_5043101288" evidence="2">
    <location>
        <begin position="33"/>
        <end position="494"/>
    </location>
</feature>
<dbReference type="GO" id="GO:0005886">
    <property type="term" value="C:plasma membrane"/>
    <property type="evidence" value="ECO:0007669"/>
    <property type="project" value="UniProtKB-SubCell"/>
</dbReference>
<evidence type="ECO:0000256" key="1">
    <source>
        <dbReference type="ARBA" id="ARBA00007613"/>
    </source>
</evidence>
<dbReference type="NCBIfam" id="TIGR01845">
    <property type="entry name" value="outer_NodT"/>
    <property type="match status" value="1"/>
</dbReference>
<keyword evidence="2 4" id="KW-0449">Lipoprotein</keyword>
<evidence type="ECO:0000256" key="3">
    <source>
        <dbReference type="SAM" id="Coils"/>
    </source>
</evidence>
<name>A0AAW8D1N4_9BURK</name>
<comment type="subcellular location">
    <subcellularLocation>
        <location evidence="2">Cell membrane</location>
        <topology evidence="2">Lipid-anchor</topology>
    </subcellularLocation>
</comment>
<feature type="signal peptide" evidence="2">
    <location>
        <begin position="1"/>
        <end position="32"/>
    </location>
</feature>
<dbReference type="Gene3D" id="1.20.1600.10">
    <property type="entry name" value="Outer membrane efflux proteins (OEP)"/>
    <property type="match status" value="1"/>
</dbReference>
<dbReference type="Proteomes" id="UP001242045">
    <property type="component" value="Unassembled WGS sequence"/>
</dbReference>
<proteinExistence type="inferred from homology"/>
<dbReference type="SUPFAM" id="SSF56954">
    <property type="entry name" value="Outer membrane efflux proteins (OEP)"/>
    <property type="match status" value="1"/>
</dbReference>
<dbReference type="PANTHER" id="PTHR30203:SF33">
    <property type="entry name" value="BLR4455 PROTEIN"/>
    <property type="match status" value="1"/>
</dbReference>
<comment type="caution">
    <text evidence="4">The sequence shown here is derived from an EMBL/GenBank/DDBJ whole genome shotgun (WGS) entry which is preliminary data.</text>
</comment>
<dbReference type="PANTHER" id="PTHR30203">
    <property type="entry name" value="OUTER MEMBRANE CATION EFFLUX PROTEIN"/>
    <property type="match status" value="1"/>
</dbReference>
<dbReference type="GO" id="GO:0015562">
    <property type="term" value="F:efflux transmembrane transporter activity"/>
    <property type="evidence" value="ECO:0007669"/>
    <property type="project" value="InterPro"/>
</dbReference>
<protein>
    <submittedName>
        <fullName evidence="4">NodT family efflux transporter outer membrane factor (OMF) lipoprotein</fullName>
    </submittedName>
</protein>
<gene>
    <name evidence="4" type="ORF">J2W31_003247</name>
</gene>
<keyword evidence="3" id="KW-0175">Coiled coil</keyword>
<keyword evidence="2" id="KW-0564">Palmitate</keyword>
<keyword evidence="2" id="KW-0812">Transmembrane</keyword>
<keyword evidence="2" id="KW-0472">Membrane</keyword>
<keyword evidence="2" id="KW-0732">Signal</keyword>
<accession>A0AAW8D1N4</accession>
<evidence type="ECO:0000313" key="4">
    <source>
        <dbReference type="EMBL" id="MDP9894124.1"/>
    </source>
</evidence>